<evidence type="ECO:0000313" key="4">
    <source>
        <dbReference type="Proteomes" id="UP000199608"/>
    </source>
</evidence>
<evidence type="ECO:0000259" key="2">
    <source>
        <dbReference type="Pfam" id="PF00582"/>
    </source>
</evidence>
<dbReference type="AlphaFoldDB" id="A0A1H2JCP8"/>
<protein>
    <submittedName>
        <fullName evidence="3">Universal stress protein family protein</fullName>
    </submittedName>
</protein>
<proteinExistence type="inferred from homology"/>
<evidence type="ECO:0000313" key="3">
    <source>
        <dbReference type="EMBL" id="SDU54179.1"/>
    </source>
</evidence>
<dbReference type="PRINTS" id="PR01438">
    <property type="entry name" value="UNVRSLSTRESS"/>
</dbReference>
<dbReference type="Pfam" id="PF00582">
    <property type="entry name" value="Usp"/>
    <property type="match status" value="1"/>
</dbReference>
<sequence length="276" mass="30706">MIKRILVGLGGTPFTAVATRCATELGDIHQAQLTGVTVVDTSKLDNVGSVPAGADAYAQRMRKKKLKVTREGTEHAISLFKEHCSKNQVVCRRIQYEEGDTFEAMIREARFNDLTIFGLRSIFEYGFVADPDKAIIKLLRQGVRPILAVAENYRPIKTVLIALSGSMESAKSIREFLHLNPWPGVKLLMVHFKGQKDSDPFLLNKASDFCQSYGFDVKTDLVEGNPRSDLLHYAMDHKVDLIVMGNSSGNIIKRSLLGDTVLELIHSTEIPLFLSQ</sequence>
<dbReference type="PANTHER" id="PTHR46268:SF6">
    <property type="entry name" value="UNIVERSAL STRESS PROTEIN UP12"/>
    <property type="match status" value="1"/>
</dbReference>
<comment type="similarity">
    <text evidence="1">Belongs to the universal stress protein A family.</text>
</comment>
<feature type="domain" description="UspA" evidence="2">
    <location>
        <begin position="212"/>
        <end position="272"/>
    </location>
</feature>
<reference evidence="4" key="1">
    <citation type="submission" date="2016-10" db="EMBL/GenBank/DDBJ databases">
        <authorList>
            <person name="Varghese N."/>
            <person name="Submissions S."/>
        </authorList>
    </citation>
    <scope>NUCLEOTIDE SEQUENCE [LARGE SCALE GENOMIC DNA]</scope>
    <source>
        <strain evidence="4">DSM 3384</strain>
    </source>
</reference>
<dbReference type="RefSeq" id="WP_092236921.1">
    <property type="nucleotide sequence ID" value="NZ_FNLL01000011.1"/>
</dbReference>
<dbReference type="InterPro" id="IPR006016">
    <property type="entry name" value="UspA"/>
</dbReference>
<organism evidence="3 4">
    <name type="scientific">Desulfobacula phenolica</name>
    <dbReference type="NCBI Taxonomy" id="90732"/>
    <lineage>
        <taxon>Bacteria</taxon>
        <taxon>Pseudomonadati</taxon>
        <taxon>Thermodesulfobacteriota</taxon>
        <taxon>Desulfobacteria</taxon>
        <taxon>Desulfobacterales</taxon>
        <taxon>Desulfobacteraceae</taxon>
        <taxon>Desulfobacula</taxon>
    </lineage>
</organism>
<evidence type="ECO:0000256" key="1">
    <source>
        <dbReference type="ARBA" id="ARBA00008791"/>
    </source>
</evidence>
<dbReference type="InterPro" id="IPR006015">
    <property type="entry name" value="Universal_stress_UspA"/>
</dbReference>
<accession>A0A1H2JCP8</accession>
<dbReference type="SUPFAM" id="SSF52402">
    <property type="entry name" value="Adenine nucleotide alpha hydrolases-like"/>
    <property type="match status" value="2"/>
</dbReference>
<gene>
    <name evidence="3" type="ORF">SAMN04487931_111171</name>
</gene>
<keyword evidence="4" id="KW-1185">Reference proteome</keyword>
<dbReference type="Proteomes" id="UP000199608">
    <property type="component" value="Unassembled WGS sequence"/>
</dbReference>
<dbReference type="CDD" id="cd00293">
    <property type="entry name" value="USP-like"/>
    <property type="match status" value="1"/>
</dbReference>
<name>A0A1H2JCP8_9BACT</name>
<dbReference type="EMBL" id="FNLL01000011">
    <property type="protein sequence ID" value="SDU54179.1"/>
    <property type="molecule type" value="Genomic_DNA"/>
</dbReference>
<dbReference type="PANTHER" id="PTHR46268">
    <property type="entry name" value="STRESS RESPONSE PROTEIN NHAX"/>
    <property type="match status" value="1"/>
</dbReference>
<dbReference type="Gene3D" id="3.40.50.12370">
    <property type="match status" value="1"/>
</dbReference>